<organism evidence="2 3">
    <name type="scientific">[Ruminococcus] torques</name>
    <dbReference type="NCBI Taxonomy" id="33039"/>
    <lineage>
        <taxon>Bacteria</taxon>
        <taxon>Bacillati</taxon>
        <taxon>Bacillota</taxon>
        <taxon>Clostridia</taxon>
        <taxon>Lachnospirales</taxon>
        <taxon>Lachnospiraceae</taxon>
        <taxon>Mediterraneibacter</taxon>
    </lineage>
</organism>
<sequence>MDEIQTYLGADGLMHCTVCKEPVEAFYPKGSLLEMKKHHRQCACERQAYAEEAQYFKEKERRELVVRNKKICFEEKEMEGFTFQNVDRDSSAIRIAEEYVANWQKMKQNHMGYLFWGPVGTGKSYLAACIANALLEQEVTVKMTNFNTILNDLFAAEDKTEYIRSLNGYELLIIDDLGVERNSEYALENIFSVIDWRYRSGKPLIITTNIPLVQLKQETKIEKKRIYDRILERCVPVKIDGVSRREAMANDNMQTMKSILKI</sequence>
<dbReference type="SUPFAM" id="SSF52540">
    <property type="entry name" value="P-loop containing nucleoside triphosphate hydrolases"/>
    <property type="match status" value="1"/>
</dbReference>
<dbReference type="Gene3D" id="3.40.50.300">
    <property type="entry name" value="P-loop containing nucleotide triphosphate hydrolases"/>
    <property type="match status" value="1"/>
</dbReference>
<evidence type="ECO:0000313" key="2">
    <source>
        <dbReference type="EMBL" id="CUN51001.1"/>
    </source>
</evidence>
<name>A0A173XGQ8_9FIRM</name>
<reference evidence="2 3" key="1">
    <citation type="submission" date="2015-09" db="EMBL/GenBank/DDBJ databases">
        <authorList>
            <consortium name="Pathogen Informatics"/>
        </authorList>
    </citation>
    <scope>NUCLEOTIDE SEQUENCE [LARGE SCALE GENOMIC DNA]</scope>
    <source>
        <strain evidence="2 3">2789STDY5834841</strain>
    </source>
</reference>
<feature type="domain" description="IstB-like ATP-binding" evidence="1">
    <location>
        <begin position="57"/>
        <end position="246"/>
    </location>
</feature>
<dbReference type="InterPro" id="IPR002611">
    <property type="entry name" value="IstB_ATP-bd"/>
</dbReference>
<dbReference type="Proteomes" id="UP000095787">
    <property type="component" value="Unassembled WGS sequence"/>
</dbReference>
<dbReference type="GO" id="GO:0006260">
    <property type="term" value="P:DNA replication"/>
    <property type="evidence" value="ECO:0007669"/>
    <property type="project" value="TreeGrafter"/>
</dbReference>
<gene>
    <name evidence="2" type="primary">dnaC_1</name>
    <name evidence="2" type="ORF">ERS852456_00102</name>
</gene>
<proteinExistence type="predicted"/>
<dbReference type="EMBL" id="CYZO01000001">
    <property type="protein sequence ID" value="CUN51001.1"/>
    <property type="molecule type" value="Genomic_DNA"/>
</dbReference>
<dbReference type="NCBIfam" id="NF005992">
    <property type="entry name" value="PRK08116.1"/>
    <property type="match status" value="1"/>
</dbReference>
<evidence type="ECO:0000259" key="1">
    <source>
        <dbReference type="Pfam" id="PF01695"/>
    </source>
</evidence>
<dbReference type="PANTHER" id="PTHR30050:SF4">
    <property type="entry name" value="ATP-BINDING PROTEIN RV3427C IN INSERTION SEQUENCE-RELATED"/>
    <property type="match status" value="1"/>
</dbReference>
<dbReference type="InterPro" id="IPR027417">
    <property type="entry name" value="P-loop_NTPase"/>
</dbReference>
<evidence type="ECO:0000313" key="3">
    <source>
        <dbReference type="Proteomes" id="UP000095787"/>
    </source>
</evidence>
<dbReference type="PANTHER" id="PTHR30050">
    <property type="entry name" value="CHROMOSOMAL REPLICATION INITIATOR PROTEIN DNAA"/>
    <property type="match status" value="1"/>
</dbReference>
<dbReference type="AlphaFoldDB" id="A0A173XGQ8"/>
<dbReference type="GO" id="GO:0005524">
    <property type="term" value="F:ATP binding"/>
    <property type="evidence" value="ECO:0007669"/>
    <property type="project" value="InterPro"/>
</dbReference>
<accession>A0A173XGQ8</accession>
<protein>
    <submittedName>
        <fullName evidence="2">DNA replication protein dnaC</fullName>
    </submittedName>
</protein>
<dbReference type="CDD" id="cd00009">
    <property type="entry name" value="AAA"/>
    <property type="match status" value="1"/>
</dbReference>
<dbReference type="Pfam" id="PF01695">
    <property type="entry name" value="IstB_IS21"/>
    <property type="match status" value="1"/>
</dbReference>